<evidence type="ECO:0000256" key="1">
    <source>
        <dbReference type="ARBA" id="ARBA00010211"/>
    </source>
</evidence>
<feature type="domain" description="Fumarylacetoacetase-like C-terminal" evidence="3">
    <location>
        <begin position="100"/>
        <end position="285"/>
    </location>
</feature>
<name>A0A518CJ12_9PLAN</name>
<dbReference type="InterPro" id="IPR011234">
    <property type="entry name" value="Fumarylacetoacetase-like_C"/>
</dbReference>
<evidence type="ECO:0000313" key="4">
    <source>
        <dbReference type="EMBL" id="QDU79211.1"/>
    </source>
</evidence>
<organism evidence="4 5">
    <name type="scientific">Polystyrenella longa</name>
    <dbReference type="NCBI Taxonomy" id="2528007"/>
    <lineage>
        <taxon>Bacteria</taxon>
        <taxon>Pseudomonadati</taxon>
        <taxon>Planctomycetota</taxon>
        <taxon>Planctomycetia</taxon>
        <taxon>Planctomycetales</taxon>
        <taxon>Planctomycetaceae</taxon>
        <taxon>Polystyrenella</taxon>
    </lineage>
</organism>
<evidence type="ECO:0000259" key="3">
    <source>
        <dbReference type="Pfam" id="PF01557"/>
    </source>
</evidence>
<proteinExistence type="inferred from homology"/>
<dbReference type="Proteomes" id="UP000317178">
    <property type="component" value="Chromosome"/>
</dbReference>
<evidence type="ECO:0000256" key="2">
    <source>
        <dbReference type="ARBA" id="ARBA00022723"/>
    </source>
</evidence>
<dbReference type="AlphaFoldDB" id="A0A518CJ12"/>
<reference evidence="4 5" key="1">
    <citation type="submission" date="2019-02" db="EMBL/GenBank/DDBJ databases">
        <title>Deep-cultivation of Planctomycetes and their phenomic and genomic characterization uncovers novel biology.</title>
        <authorList>
            <person name="Wiegand S."/>
            <person name="Jogler M."/>
            <person name="Boedeker C."/>
            <person name="Pinto D."/>
            <person name="Vollmers J."/>
            <person name="Rivas-Marin E."/>
            <person name="Kohn T."/>
            <person name="Peeters S.H."/>
            <person name="Heuer A."/>
            <person name="Rast P."/>
            <person name="Oberbeckmann S."/>
            <person name="Bunk B."/>
            <person name="Jeske O."/>
            <person name="Meyerdierks A."/>
            <person name="Storesund J.E."/>
            <person name="Kallscheuer N."/>
            <person name="Luecker S."/>
            <person name="Lage O.M."/>
            <person name="Pohl T."/>
            <person name="Merkel B.J."/>
            <person name="Hornburger P."/>
            <person name="Mueller R.-W."/>
            <person name="Bruemmer F."/>
            <person name="Labrenz M."/>
            <person name="Spormann A.M."/>
            <person name="Op den Camp H."/>
            <person name="Overmann J."/>
            <person name="Amann R."/>
            <person name="Jetten M.S.M."/>
            <person name="Mascher T."/>
            <person name="Medema M.H."/>
            <person name="Devos D.P."/>
            <person name="Kaster A.-K."/>
            <person name="Ovreas L."/>
            <person name="Rohde M."/>
            <person name="Galperin M.Y."/>
            <person name="Jogler C."/>
        </authorList>
    </citation>
    <scope>NUCLEOTIDE SEQUENCE [LARGE SCALE GENOMIC DNA]</scope>
    <source>
        <strain evidence="4 5">Pla110</strain>
    </source>
</reference>
<dbReference type="GO" id="GO:0044281">
    <property type="term" value="P:small molecule metabolic process"/>
    <property type="evidence" value="ECO:0007669"/>
    <property type="project" value="UniProtKB-ARBA"/>
</dbReference>
<dbReference type="Pfam" id="PF01557">
    <property type="entry name" value="FAA_hydrolase"/>
    <property type="match status" value="1"/>
</dbReference>
<keyword evidence="2" id="KW-0479">Metal-binding</keyword>
<protein>
    <submittedName>
        <fullName evidence="4">Fumarylacetoacetate (FAA) hydrolase family protein</fullName>
    </submittedName>
</protein>
<dbReference type="InterPro" id="IPR051121">
    <property type="entry name" value="FAH"/>
</dbReference>
<comment type="similarity">
    <text evidence="1">Belongs to the FAH family.</text>
</comment>
<dbReference type="KEGG" id="plon:Pla110_09160"/>
<dbReference type="SUPFAM" id="SSF56529">
    <property type="entry name" value="FAH"/>
    <property type="match status" value="1"/>
</dbReference>
<dbReference type="Gene3D" id="3.90.850.10">
    <property type="entry name" value="Fumarylacetoacetase-like, C-terminal domain"/>
    <property type="match status" value="1"/>
</dbReference>
<sequence>MKLAKVVAAGEVTPAVVEGDEVRLLDLTQVENVKTLSDILHSPDPVGLTRFLIDTKLDPVSVEQVEWLPPLDQQEVWAAGVTYKRSQQARMEESETGASHYDKVYEADRPELFFKATPNRVVAPGKPVRVRYDSNWSVPEPEFALVINPDMKIVGYTIGNDMSARDIEGENPLYLPQAKLYKECCALGPSILLAGDGELNLAEIEVRLKIERNGETIVSGETALDQLHRSLTELVAWLGRDNEFPGGAILLTGTGIIPPDEFSLEQDDLIHMSVTGIGTLTNPVVKD</sequence>
<keyword evidence="4" id="KW-0378">Hydrolase</keyword>
<dbReference type="RefSeq" id="WP_144993637.1">
    <property type="nucleotide sequence ID" value="NZ_CP036281.1"/>
</dbReference>
<dbReference type="OrthoDB" id="9779415at2"/>
<gene>
    <name evidence="4" type="ORF">Pla110_09160</name>
</gene>
<dbReference type="EMBL" id="CP036281">
    <property type="protein sequence ID" value="QDU79211.1"/>
    <property type="molecule type" value="Genomic_DNA"/>
</dbReference>
<dbReference type="GO" id="GO:0046872">
    <property type="term" value="F:metal ion binding"/>
    <property type="evidence" value="ECO:0007669"/>
    <property type="project" value="UniProtKB-KW"/>
</dbReference>
<dbReference type="PANTHER" id="PTHR42796">
    <property type="entry name" value="FUMARYLACETOACETATE HYDROLASE DOMAIN-CONTAINING PROTEIN 2A-RELATED"/>
    <property type="match status" value="1"/>
</dbReference>
<dbReference type="PANTHER" id="PTHR42796:SF7">
    <property type="entry name" value="2-DEHYDRO-3-DEOXY-D-ARABINONATE DEHYDRATASE"/>
    <property type="match status" value="1"/>
</dbReference>
<evidence type="ECO:0000313" key="5">
    <source>
        <dbReference type="Proteomes" id="UP000317178"/>
    </source>
</evidence>
<keyword evidence="5" id="KW-1185">Reference proteome</keyword>
<accession>A0A518CJ12</accession>
<dbReference type="GO" id="GO:0016787">
    <property type="term" value="F:hydrolase activity"/>
    <property type="evidence" value="ECO:0007669"/>
    <property type="project" value="UniProtKB-KW"/>
</dbReference>
<dbReference type="InterPro" id="IPR036663">
    <property type="entry name" value="Fumarylacetoacetase_C_sf"/>
</dbReference>